<dbReference type="OrthoDB" id="10676920at2759"/>
<evidence type="ECO:0000256" key="2">
    <source>
        <dbReference type="SAM" id="SignalP"/>
    </source>
</evidence>
<dbReference type="RefSeq" id="XP_068345977.1">
    <property type="nucleotide sequence ID" value="XM_068513429.1"/>
</dbReference>
<dbReference type="Proteomes" id="UP000179807">
    <property type="component" value="Unassembled WGS sequence"/>
</dbReference>
<organism evidence="3 4">
    <name type="scientific">Tritrichomonas foetus</name>
    <dbReference type="NCBI Taxonomy" id="1144522"/>
    <lineage>
        <taxon>Eukaryota</taxon>
        <taxon>Metamonada</taxon>
        <taxon>Parabasalia</taxon>
        <taxon>Tritrichomonadida</taxon>
        <taxon>Tritrichomonadidae</taxon>
        <taxon>Tritrichomonas</taxon>
    </lineage>
</organism>
<dbReference type="AlphaFoldDB" id="A0A1J4IZR0"/>
<accession>A0A1J4IZR0</accession>
<feature type="signal peptide" evidence="2">
    <location>
        <begin position="1"/>
        <end position="19"/>
    </location>
</feature>
<gene>
    <name evidence="3" type="ORF">TRFO_40837</name>
</gene>
<keyword evidence="4" id="KW-1185">Reference proteome</keyword>
<name>A0A1J4IZR0_9EUKA</name>
<dbReference type="VEuPathDB" id="TrichDB:TRFO_40837"/>
<keyword evidence="2" id="KW-0732">Signal</keyword>
<dbReference type="EMBL" id="MLAK01001461">
    <property type="protein sequence ID" value="OHS92840.1"/>
    <property type="molecule type" value="Genomic_DNA"/>
</dbReference>
<evidence type="ECO:0000313" key="4">
    <source>
        <dbReference type="Proteomes" id="UP000179807"/>
    </source>
</evidence>
<sequence length="519" mass="57583">MLALFLVAAFSLEIPSVIPDQYKDLVAKSKKNLRAHPNTPSMPKTGFYDLEGLSFTLKATLLNDQSRELRGVAQEGNVISFVPDRSLLNAQIVESSESMVYINIEEQNLYKLLDPIADDGTALLYNVEQIDPFSVFFDVNMKTMPSKSNDAADFKCEATKDHSFGARCKAEFGHNWQTPSGFQDGMDLKALELSTEMPGFTVFHGAYVRGYSSFGVNIHSITDIDIDADLDIGAAAGLGFRFKDHLGPYTLLDEGIRYPLYGYTTSFWGYNFGFSVDLFATVSLKNVNLDFPQELHYYRQAKADLKVAGHYKAGVSFDTPNFTFSSTVDTNLQNFSIKDYVENIRLSANPEFNLGLDIQVATGSSTLLLEGGGRFGMNWDFAGNPSKCEIPWLYGDTDAYIEGFYSNTEYKVWKWTIIPSFEQTWRLWDYPKTEDHCIFSDEKVEGSQGTVSVKGSDFMNIKTAKGKGSVISAGTISAIILAVVSACLVAALIVVSIQKKRLQETLDTTGILDSEAKFT</sequence>
<protein>
    <submittedName>
        <fullName evidence="3">Uncharacterized protein</fullName>
    </submittedName>
</protein>
<keyword evidence="1" id="KW-1133">Transmembrane helix</keyword>
<proteinExistence type="predicted"/>
<keyword evidence="1" id="KW-0812">Transmembrane</keyword>
<dbReference type="GeneID" id="94848133"/>
<keyword evidence="1" id="KW-0472">Membrane</keyword>
<evidence type="ECO:0000256" key="1">
    <source>
        <dbReference type="SAM" id="Phobius"/>
    </source>
</evidence>
<comment type="caution">
    <text evidence="3">The sequence shown here is derived from an EMBL/GenBank/DDBJ whole genome shotgun (WGS) entry which is preliminary data.</text>
</comment>
<feature type="chain" id="PRO_5012904704" evidence="2">
    <location>
        <begin position="20"/>
        <end position="519"/>
    </location>
</feature>
<reference evidence="3" key="1">
    <citation type="submission" date="2016-10" db="EMBL/GenBank/DDBJ databases">
        <authorList>
            <person name="Benchimol M."/>
            <person name="Almeida L.G."/>
            <person name="Vasconcelos A.T."/>
            <person name="Perreira-Neves A."/>
            <person name="Rosa I.A."/>
            <person name="Tasca T."/>
            <person name="Bogo M.R."/>
            <person name="de Souza W."/>
        </authorList>
    </citation>
    <scope>NUCLEOTIDE SEQUENCE [LARGE SCALE GENOMIC DNA]</scope>
    <source>
        <strain evidence="3">K</strain>
    </source>
</reference>
<feature type="transmembrane region" description="Helical" evidence="1">
    <location>
        <begin position="470"/>
        <end position="495"/>
    </location>
</feature>
<evidence type="ECO:0000313" key="3">
    <source>
        <dbReference type="EMBL" id="OHS92840.1"/>
    </source>
</evidence>